<dbReference type="STRING" id="1304275.C41B8_14170"/>
<dbReference type="eggNOG" id="ENOG502ZBSS">
    <property type="taxonomic scope" value="Bacteria"/>
</dbReference>
<keyword evidence="2" id="KW-0472">Membrane</keyword>
<gene>
    <name evidence="3" type="ORF">C41B8_14170</name>
</gene>
<keyword evidence="2" id="KW-0812">Transmembrane</keyword>
<keyword evidence="4" id="KW-1185">Reference proteome</keyword>
<accession>A0A084IIN4</accession>
<protein>
    <submittedName>
        <fullName evidence="3">Uncharacterized protein</fullName>
    </submittedName>
</protein>
<organism evidence="3 4">
    <name type="scientific">Salinisphaera hydrothermalis (strain C41B8)</name>
    <dbReference type="NCBI Taxonomy" id="1304275"/>
    <lineage>
        <taxon>Bacteria</taxon>
        <taxon>Pseudomonadati</taxon>
        <taxon>Pseudomonadota</taxon>
        <taxon>Gammaproteobacteria</taxon>
        <taxon>Salinisphaerales</taxon>
        <taxon>Salinisphaeraceae</taxon>
        <taxon>Salinisphaera</taxon>
    </lineage>
</organism>
<sequence>MKKLYILVVAAVVAAILIVLTWKSTPLGDDLVKDNAVKALPQFADTARKETPEVDAVLLHYLHLKNKVPLYVAEASLIKYPEMAEKVLPIYGDQPEFRTILSAYGSSVIPPIYYFVTNDVHSVDAMYYSAQTMHSASRGVHLAKARVEGWLGFGTSDKKVPKTSSHSAEARDPNAGATNPGGADTVSAADRTQSSNVDGSLSERSGDNHPPLTPTMRGWFAIQFIHKDGHDFLSQFAMAKDGHVTWIQSERILQDLNSFFGSGIRKLDTKYQTGRKVTAGDVGWAAADVIGTFGGMKLLRVGKTAEAAARTTEFAEDASRTARVADEAGGARKMAQDVGGAAREAKETGRSATFAQGTAKFGHATAKGVNYSKYAKLPLIAATGYLAIFHPSLISDALAVAAHILGLPVWLVQFAGWFLILLPLLYICSWILKYLIRPSIFVLRLSAHGLSRIEQWSSRSGARPNKTTDATSTPAT</sequence>
<name>A0A084IIN4_SALHC</name>
<dbReference type="Proteomes" id="UP000028302">
    <property type="component" value="Unassembled WGS sequence"/>
</dbReference>
<feature type="region of interest" description="Disordered" evidence="1">
    <location>
        <begin position="157"/>
        <end position="212"/>
    </location>
</feature>
<proteinExistence type="predicted"/>
<keyword evidence="2" id="KW-1133">Transmembrane helix</keyword>
<reference evidence="3 4" key="1">
    <citation type="submission" date="2013-03" db="EMBL/GenBank/DDBJ databases">
        <title>Salinisphaera hydrothermalis C41B8 Genome Sequencing.</title>
        <authorList>
            <person name="Li C."/>
            <person name="Lai Q."/>
            <person name="Shao Z."/>
        </authorList>
    </citation>
    <scope>NUCLEOTIDE SEQUENCE [LARGE SCALE GENOMIC DNA]</scope>
    <source>
        <strain evidence="3 4">C41B8</strain>
    </source>
</reference>
<evidence type="ECO:0000256" key="2">
    <source>
        <dbReference type="SAM" id="Phobius"/>
    </source>
</evidence>
<evidence type="ECO:0000313" key="3">
    <source>
        <dbReference type="EMBL" id="KEZ76568.1"/>
    </source>
</evidence>
<dbReference type="AlphaFoldDB" id="A0A084IIN4"/>
<evidence type="ECO:0000256" key="1">
    <source>
        <dbReference type="SAM" id="MobiDB-lite"/>
    </source>
</evidence>
<comment type="caution">
    <text evidence="3">The sequence shown here is derived from an EMBL/GenBank/DDBJ whole genome shotgun (WGS) entry which is preliminary data.</text>
</comment>
<dbReference type="RefSeq" id="WP_037339567.1">
    <property type="nucleotide sequence ID" value="NZ_APNK01000026.1"/>
</dbReference>
<feature type="compositionally biased region" description="Polar residues" evidence="1">
    <location>
        <begin position="190"/>
        <end position="203"/>
    </location>
</feature>
<evidence type="ECO:0000313" key="4">
    <source>
        <dbReference type="Proteomes" id="UP000028302"/>
    </source>
</evidence>
<dbReference type="OrthoDB" id="241383at2"/>
<dbReference type="EMBL" id="APNK01000026">
    <property type="protein sequence ID" value="KEZ76568.1"/>
    <property type="molecule type" value="Genomic_DNA"/>
</dbReference>
<feature type="transmembrane region" description="Helical" evidence="2">
    <location>
        <begin position="414"/>
        <end position="436"/>
    </location>
</feature>